<dbReference type="Proteomes" id="UP000035642">
    <property type="component" value="Unassembled WGS sequence"/>
</dbReference>
<sequence length="134" mass="15434">MEAAWITKNYGDDLYLQSTYTCIRVYDGGLAYASEEDKALQLTTRIGRLRLKRCGLIPAVIIFVVYASTSNYDEAEFEAFCTDLKKYREDHTFVEVIIGDINAWIRPRRTSEKRYIGTDRLKWNEQVSGCLGLS</sequence>
<dbReference type="AlphaFoldDB" id="A0A0K0D9W1"/>
<dbReference type="WBParaSite" id="ACAC_0000696901-mRNA-1">
    <property type="protein sequence ID" value="ACAC_0000696901-mRNA-1"/>
    <property type="gene ID" value="ACAC_0000696901"/>
</dbReference>
<reference evidence="2" key="2">
    <citation type="submission" date="2017-02" db="UniProtKB">
        <authorList>
            <consortium name="WormBaseParasite"/>
        </authorList>
    </citation>
    <scope>IDENTIFICATION</scope>
</reference>
<keyword evidence="1" id="KW-1185">Reference proteome</keyword>
<evidence type="ECO:0000313" key="2">
    <source>
        <dbReference type="WBParaSite" id="ACAC_0000696901-mRNA-1"/>
    </source>
</evidence>
<evidence type="ECO:0000313" key="1">
    <source>
        <dbReference type="Proteomes" id="UP000035642"/>
    </source>
</evidence>
<organism evidence="1 2">
    <name type="scientific">Angiostrongylus cantonensis</name>
    <name type="common">Rat lungworm</name>
    <dbReference type="NCBI Taxonomy" id="6313"/>
    <lineage>
        <taxon>Eukaryota</taxon>
        <taxon>Metazoa</taxon>
        <taxon>Ecdysozoa</taxon>
        <taxon>Nematoda</taxon>
        <taxon>Chromadorea</taxon>
        <taxon>Rhabditida</taxon>
        <taxon>Rhabditina</taxon>
        <taxon>Rhabditomorpha</taxon>
        <taxon>Strongyloidea</taxon>
        <taxon>Metastrongylidae</taxon>
        <taxon>Angiostrongylus</taxon>
    </lineage>
</organism>
<protein>
    <submittedName>
        <fullName evidence="2">Endo/exonuclease/phosphatase domain-containing protein</fullName>
    </submittedName>
</protein>
<name>A0A0K0D9W1_ANGCA</name>
<reference evidence="1" key="1">
    <citation type="submission" date="2012-09" db="EMBL/GenBank/DDBJ databases">
        <authorList>
            <person name="Martin A.A."/>
        </authorList>
    </citation>
    <scope>NUCLEOTIDE SEQUENCE</scope>
</reference>
<proteinExistence type="predicted"/>
<accession>A0A0K0D9W1</accession>